<accession>A0A544YMR9</accession>
<gene>
    <name evidence="1" type="ORF">FLX08_25935</name>
</gene>
<dbReference type="Proteomes" id="UP000316541">
    <property type="component" value="Unassembled WGS sequence"/>
</dbReference>
<sequence length="111" mass="12041">MTAEPHPRLTDVFPDLAAEIITLLREQDESDPLADTVKDLLFYGVCTCKPTCANLLTAPPGSSGCYVVQLERDGDHVVWLSLDSTATKITDIEVLDGRDLGPASRRQSPSV</sequence>
<reference evidence="1 2" key="1">
    <citation type="submission" date="2019-07" db="EMBL/GenBank/DDBJ databases">
        <title>Microbispora hainanensis DSM 45428.</title>
        <authorList>
            <person name="Thawai C."/>
        </authorList>
    </citation>
    <scope>NUCLEOTIDE SEQUENCE [LARGE SCALE GENOMIC DNA]</scope>
    <source>
        <strain evidence="1 2">DSM 45428</strain>
    </source>
</reference>
<protein>
    <submittedName>
        <fullName evidence="1">Uncharacterized protein</fullName>
    </submittedName>
</protein>
<name>A0A544YMR9_9ACTN</name>
<comment type="caution">
    <text evidence="1">The sequence shown here is derived from an EMBL/GenBank/DDBJ whole genome shotgun (WGS) entry which is preliminary data.</text>
</comment>
<dbReference type="AlphaFoldDB" id="A0A544YMR9"/>
<organism evidence="1 2">
    <name type="scientific">Microbispora hainanensis</name>
    <dbReference type="NCBI Taxonomy" id="568844"/>
    <lineage>
        <taxon>Bacteria</taxon>
        <taxon>Bacillati</taxon>
        <taxon>Actinomycetota</taxon>
        <taxon>Actinomycetes</taxon>
        <taxon>Streptosporangiales</taxon>
        <taxon>Streptosporangiaceae</taxon>
        <taxon>Microbispora</taxon>
    </lineage>
</organism>
<evidence type="ECO:0000313" key="2">
    <source>
        <dbReference type="Proteomes" id="UP000316541"/>
    </source>
</evidence>
<evidence type="ECO:0000313" key="1">
    <source>
        <dbReference type="EMBL" id="TQS18091.1"/>
    </source>
</evidence>
<dbReference type="EMBL" id="VIRM01000036">
    <property type="protein sequence ID" value="TQS18091.1"/>
    <property type="molecule type" value="Genomic_DNA"/>
</dbReference>
<dbReference type="RefSeq" id="WP_142622282.1">
    <property type="nucleotide sequence ID" value="NZ_VIRM01000036.1"/>
</dbReference>
<proteinExistence type="predicted"/>